<dbReference type="InterPro" id="IPR038377">
    <property type="entry name" value="Na/Glc_symporter_sf"/>
</dbReference>
<organism evidence="17 18">
    <name type="scientific">Reinekea marinisedimentorum</name>
    <dbReference type="NCBI Taxonomy" id="230495"/>
    <lineage>
        <taxon>Bacteria</taxon>
        <taxon>Pseudomonadati</taxon>
        <taxon>Pseudomonadota</taxon>
        <taxon>Gammaproteobacteria</taxon>
        <taxon>Oceanospirillales</taxon>
        <taxon>Saccharospirillaceae</taxon>
        <taxon>Reinekea</taxon>
    </lineage>
</organism>
<comment type="catalytic activity">
    <reaction evidence="1">
        <text>ATP + protein L-histidine = ADP + protein N-phospho-L-histidine.</text>
        <dbReference type="EC" id="2.7.13.3"/>
    </reaction>
</comment>
<accession>A0A4R3I6C9</accession>
<reference evidence="17 18" key="1">
    <citation type="submission" date="2019-03" db="EMBL/GenBank/DDBJ databases">
        <title>Genomic Encyclopedia of Archaeal and Bacterial Type Strains, Phase II (KMG-II): from individual species to whole genera.</title>
        <authorList>
            <person name="Goeker M."/>
        </authorList>
    </citation>
    <scope>NUCLEOTIDE SEQUENCE [LARGE SCALE GENOMIC DNA]</scope>
    <source>
        <strain evidence="17 18">DSM 15388</strain>
    </source>
</reference>
<feature type="transmembrane region" description="Helical" evidence="14">
    <location>
        <begin position="272"/>
        <end position="295"/>
    </location>
</feature>
<dbReference type="InterPro" id="IPR005467">
    <property type="entry name" value="His_kinase_dom"/>
</dbReference>
<protein>
    <recommendedName>
        <fullName evidence="4">histidine kinase</fullName>
        <ecNumber evidence="4">2.7.13.3</ecNumber>
    </recommendedName>
</protein>
<dbReference type="InterPro" id="IPR003661">
    <property type="entry name" value="HisK_dim/P_dom"/>
</dbReference>
<proteinExistence type="inferred from homology"/>
<dbReference type="GO" id="GO:0022857">
    <property type="term" value="F:transmembrane transporter activity"/>
    <property type="evidence" value="ECO:0007669"/>
    <property type="project" value="InterPro"/>
</dbReference>
<dbReference type="PROSITE" id="PS50109">
    <property type="entry name" value="HIS_KIN"/>
    <property type="match status" value="1"/>
</dbReference>
<feature type="transmembrane region" description="Helical" evidence="14">
    <location>
        <begin position="426"/>
        <end position="447"/>
    </location>
</feature>
<dbReference type="SMART" id="SM00388">
    <property type="entry name" value="HisKA"/>
    <property type="match status" value="1"/>
</dbReference>
<dbReference type="EC" id="2.7.13.3" evidence="4"/>
<evidence type="ECO:0000256" key="10">
    <source>
        <dbReference type="ARBA" id="ARBA00022840"/>
    </source>
</evidence>
<comment type="similarity">
    <text evidence="3">Belongs to the sodium:solute symporter (SSF) (TC 2.A.21) family.</text>
</comment>
<evidence type="ECO:0000256" key="4">
    <source>
        <dbReference type="ARBA" id="ARBA00012438"/>
    </source>
</evidence>
<name>A0A4R3I6C9_9GAMM</name>
<feature type="transmembrane region" description="Helical" evidence="14">
    <location>
        <begin position="318"/>
        <end position="347"/>
    </location>
</feature>
<dbReference type="InterPro" id="IPR000014">
    <property type="entry name" value="PAS"/>
</dbReference>
<keyword evidence="11 14" id="KW-1133">Transmembrane helix</keyword>
<feature type="transmembrane region" description="Helical" evidence="14">
    <location>
        <begin position="238"/>
        <end position="260"/>
    </location>
</feature>
<keyword evidence="9" id="KW-0418">Kinase</keyword>
<dbReference type="RefSeq" id="WP_132701034.1">
    <property type="nucleotide sequence ID" value="NZ_SLZR01000005.1"/>
</dbReference>
<dbReference type="Pfam" id="PF02518">
    <property type="entry name" value="HATPase_c"/>
    <property type="match status" value="1"/>
</dbReference>
<gene>
    <name evidence="17" type="ORF">BCF53_10562</name>
</gene>
<dbReference type="Gene3D" id="3.30.450.20">
    <property type="entry name" value="PAS domain"/>
    <property type="match status" value="1"/>
</dbReference>
<keyword evidence="18" id="KW-1185">Reference proteome</keyword>
<dbReference type="Gene3D" id="1.10.287.130">
    <property type="match status" value="1"/>
</dbReference>
<dbReference type="GO" id="GO:0006355">
    <property type="term" value="P:regulation of DNA-templated transcription"/>
    <property type="evidence" value="ECO:0007669"/>
    <property type="project" value="InterPro"/>
</dbReference>
<dbReference type="Gene3D" id="3.30.565.10">
    <property type="entry name" value="Histidine kinase-like ATPase, C-terminal domain"/>
    <property type="match status" value="1"/>
</dbReference>
<keyword evidence="13 14" id="KW-0472">Membrane</keyword>
<evidence type="ECO:0000256" key="8">
    <source>
        <dbReference type="ARBA" id="ARBA00022741"/>
    </source>
</evidence>
<dbReference type="AlphaFoldDB" id="A0A4R3I6C9"/>
<evidence type="ECO:0000256" key="13">
    <source>
        <dbReference type="ARBA" id="ARBA00023136"/>
    </source>
</evidence>
<keyword evidence="10" id="KW-0067">ATP-binding</keyword>
<feature type="transmembrane region" description="Helical" evidence="14">
    <location>
        <begin position="400"/>
        <end position="419"/>
    </location>
</feature>
<evidence type="ECO:0000256" key="11">
    <source>
        <dbReference type="ARBA" id="ARBA00022989"/>
    </source>
</evidence>
<dbReference type="Pfam" id="PF00989">
    <property type="entry name" value="PAS"/>
    <property type="match status" value="1"/>
</dbReference>
<comment type="caution">
    <text evidence="17">The sequence shown here is derived from an EMBL/GenBank/DDBJ whole genome shotgun (WGS) entry which is preliminary data.</text>
</comment>
<dbReference type="InterPro" id="IPR035965">
    <property type="entry name" value="PAS-like_dom_sf"/>
</dbReference>
<evidence type="ECO:0000256" key="2">
    <source>
        <dbReference type="ARBA" id="ARBA00004141"/>
    </source>
</evidence>
<dbReference type="Gene3D" id="1.20.1730.10">
    <property type="entry name" value="Sodium/glucose cotransporter"/>
    <property type="match status" value="1"/>
</dbReference>
<evidence type="ECO:0000256" key="6">
    <source>
        <dbReference type="ARBA" id="ARBA00022679"/>
    </source>
</evidence>
<dbReference type="InterPro" id="IPR001734">
    <property type="entry name" value="Na/solute_symporter"/>
</dbReference>
<keyword evidence="12" id="KW-0902">Two-component regulatory system</keyword>
<feature type="transmembrane region" description="Helical" evidence="14">
    <location>
        <begin position="112"/>
        <end position="133"/>
    </location>
</feature>
<keyword evidence="5" id="KW-0597">Phosphoprotein</keyword>
<dbReference type="InterPro" id="IPR036890">
    <property type="entry name" value="HATPase_C_sf"/>
</dbReference>
<dbReference type="GO" id="GO:0016020">
    <property type="term" value="C:membrane"/>
    <property type="evidence" value="ECO:0007669"/>
    <property type="project" value="UniProtKB-SubCell"/>
</dbReference>
<dbReference type="PANTHER" id="PTHR43065:SF10">
    <property type="entry name" value="PEROXIDE STRESS-ACTIVATED HISTIDINE KINASE MAK3"/>
    <property type="match status" value="1"/>
</dbReference>
<keyword evidence="6" id="KW-0808">Transferase</keyword>
<evidence type="ECO:0000256" key="14">
    <source>
        <dbReference type="SAM" id="Phobius"/>
    </source>
</evidence>
<dbReference type="InterPro" id="IPR013767">
    <property type="entry name" value="PAS_fold"/>
</dbReference>
<dbReference type="PANTHER" id="PTHR43065">
    <property type="entry name" value="SENSOR HISTIDINE KINASE"/>
    <property type="match status" value="1"/>
</dbReference>
<feature type="transmembrane region" description="Helical" evidence="14">
    <location>
        <begin position="183"/>
        <end position="206"/>
    </location>
</feature>
<comment type="subcellular location">
    <subcellularLocation>
        <location evidence="2">Membrane</location>
        <topology evidence="2">Multi-pass membrane protein</topology>
    </subcellularLocation>
</comment>
<dbReference type="SUPFAM" id="SSF55874">
    <property type="entry name" value="ATPase domain of HSP90 chaperone/DNA topoisomerase II/histidine kinase"/>
    <property type="match status" value="1"/>
</dbReference>
<sequence length="983" mass="110024">MTFDWGYLVLATVLYIGALFLTAYFAEKGKIPDQALKHPLVYILAFGVCCSSWTFYGAVGMAYEIQHGYLAFYLGLSILLLFSAIIIRPLFNLAKNYQLSSLADLFAFRYRSRWVGLITATGVFFAVLPLLAMQIQAITDVITILDPEAHTRSIALIISGILLYVTILFGTRSIKPSEKHRGLIFALAIEALIKLVILLVIGAVAVGEIGGGIGPMQQWAQAAPKNLLQDNFLNPMQWFSLLLLFVTAPLVLPHLFQILFRESSQPRRMQYITWAAPLYLFLMALPVLPIMWAGIHSGSSLSPEYFTLAVGLSLESPALVWLTFFGGLSAASGVTVIASLSMSSMLLNHVVLPFNKPTMDTDIYRWLIWVRRMLIATVFVCIFGFYVFLNQVHNQSTLLITSYTGLLQMTPGLVGLLFWSRANHKAFIVGVSVGLASWFILQLWPVLSDSLSLVTRLPLQFALDGNSWTQVVLYSISLNSIAFVVTALLTKSSLEEQSAAEICVISRVDRRQRLPLKAKNAREFVESLTKPLGQVMAEREVNRALAKLRLDLSEYRPYALRRLRDTIEANLSGMMGPSVAQATVSRYLPYEKVEAIRSEDIHFLEQNLDNYHFQLSGMAAELDRLRRHHRETLYRLPIGVCSLTSDGEILLWNQVMTDLTGIREEQAIGARVESLPGQWYDLLDSFIGGSEEKITIEQEDPEDPRNKKWFSLHKTRFGKTSTELNEGIILLLEDETEYKRLESELVHSERLASIGQLAAGIAHEIGNPITGIDCLAQDLKYTESPEEVVEIGEQIRLQADRVTKIVQSLVNFSHSGQNNKTEHHPHSLARIVQDAIDLLSLSRDEKQIIFVNEVPEQFEVICEPQRLAQVFINLLGNARDASPPYEKVIVDAVIEPKRETLSITVTDRGAGIKEDVMDHIFDPFFTTKEVGKGTGLGLFLSYTIVEEHYGHISARSPVYLLEGIGTQFTIRLPLHTSVTSGNT</sequence>
<evidence type="ECO:0000256" key="5">
    <source>
        <dbReference type="ARBA" id="ARBA00022553"/>
    </source>
</evidence>
<dbReference type="PROSITE" id="PS50112">
    <property type="entry name" value="PAS"/>
    <property type="match status" value="1"/>
</dbReference>
<evidence type="ECO:0000256" key="1">
    <source>
        <dbReference type="ARBA" id="ARBA00000085"/>
    </source>
</evidence>
<dbReference type="PROSITE" id="PS50283">
    <property type="entry name" value="NA_SOLUT_SYMP_3"/>
    <property type="match status" value="1"/>
</dbReference>
<dbReference type="InterPro" id="IPR004358">
    <property type="entry name" value="Sig_transdc_His_kin-like_C"/>
</dbReference>
<evidence type="ECO:0000259" key="16">
    <source>
        <dbReference type="PROSITE" id="PS50112"/>
    </source>
</evidence>
<dbReference type="GO" id="GO:0000155">
    <property type="term" value="F:phosphorelay sensor kinase activity"/>
    <property type="evidence" value="ECO:0007669"/>
    <property type="project" value="InterPro"/>
</dbReference>
<feature type="transmembrane region" description="Helical" evidence="14">
    <location>
        <begin position="6"/>
        <end position="27"/>
    </location>
</feature>
<dbReference type="OrthoDB" id="9764438at2"/>
<dbReference type="EMBL" id="SLZR01000005">
    <property type="protein sequence ID" value="TCS41635.1"/>
    <property type="molecule type" value="Genomic_DNA"/>
</dbReference>
<dbReference type="CDD" id="cd00130">
    <property type="entry name" value="PAS"/>
    <property type="match status" value="1"/>
</dbReference>
<dbReference type="Proteomes" id="UP000295793">
    <property type="component" value="Unassembled WGS sequence"/>
</dbReference>
<dbReference type="SUPFAM" id="SSF47384">
    <property type="entry name" value="Homodimeric domain of signal transducing histidine kinase"/>
    <property type="match status" value="1"/>
</dbReference>
<feature type="transmembrane region" description="Helical" evidence="14">
    <location>
        <begin position="368"/>
        <end position="388"/>
    </location>
</feature>
<evidence type="ECO:0000313" key="17">
    <source>
        <dbReference type="EMBL" id="TCS41635.1"/>
    </source>
</evidence>
<dbReference type="InterPro" id="IPR003594">
    <property type="entry name" value="HATPase_dom"/>
</dbReference>
<evidence type="ECO:0000256" key="9">
    <source>
        <dbReference type="ARBA" id="ARBA00022777"/>
    </source>
</evidence>
<keyword evidence="7 14" id="KW-0812">Transmembrane</keyword>
<dbReference type="InterPro" id="IPR036097">
    <property type="entry name" value="HisK_dim/P_sf"/>
</dbReference>
<dbReference type="Pfam" id="PF00512">
    <property type="entry name" value="HisKA"/>
    <property type="match status" value="1"/>
</dbReference>
<feature type="transmembrane region" description="Helical" evidence="14">
    <location>
        <begin position="153"/>
        <end position="171"/>
    </location>
</feature>
<evidence type="ECO:0000256" key="3">
    <source>
        <dbReference type="ARBA" id="ARBA00006434"/>
    </source>
</evidence>
<evidence type="ECO:0000259" key="15">
    <source>
        <dbReference type="PROSITE" id="PS50109"/>
    </source>
</evidence>
<dbReference type="SMART" id="SM00387">
    <property type="entry name" value="HATPase_c"/>
    <property type="match status" value="1"/>
</dbReference>
<evidence type="ECO:0000256" key="7">
    <source>
        <dbReference type="ARBA" id="ARBA00022692"/>
    </source>
</evidence>
<keyword evidence="8" id="KW-0547">Nucleotide-binding</keyword>
<feature type="domain" description="Histidine kinase" evidence="15">
    <location>
        <begin position="760"/>
        <end position="976"/>
    </location>
</feature>
<feature type="transmembrane region" description="Helical" evidence="14">
    <location>
        <begin position="69"/>
        <end position="91"/>
    </location>
</feature>
<dbReference type="GO" id="GO:0005524">
    <property type="term" value="F:ATP binding"/>
    <property type="evidence" value="ECO:0007669"/>
    <property type="project" value="UniProtKB-KW"/>
</dbReference>
<feature type="domain" description="PAS" evidence="16">
    <location>
        <begin position="625"/>
        <end position="669"/>
    </location>
</feature>
<evidence type="ECO:0000256" key="12">
    <source>
        <dbReference type="ARBA" id="ARBA00023012"/>
    </source>
</evidence>
<dbReference type="PRINTS" id="PR00344">
    <property type="entry name" value="BCTRLSENSOR"/>
</dbReference>
<dbReference type="SUPFAM" id="SSF55785">
    <property type="entry name" value="PYP-like sensor domain (PAS domain)"/>
    <property type="match status" value="1"/>
</dbReference>
<evidence type="ECO:0000313" key="18">
    <source>
        <dbReference type="Proteomes" id="UP000295793"/>
    </source>
</evidence>
<dbReference type="CDD" id="cd10322">
    <property type="entry name" value="SLC5sbd"/>
    <property type="match status" value="1"/>
</dbReference>
<feature type="transmembrane region" description="Helical" evidence="14">
    <location>
        <begin position="39"/>
        <end position="63"/>
    </location>
</feature>
<dbReference type="CDD" id="cd00082">
    <property type="entry name" value="HisKA"/>
    <property type="match status" value="1"/>
</dbReference>